<evidence type="ECO:0000256" key="4">
    <source>
        <dbReference type="ARBA" id="ARBA00022452"/>
    </source>
</evidence>
<dbReference type="SUPFAM" id="SSF56935">
    <property type="entry name" value="Porins"/>
    <property type="match status" value="1"/>
</dbReference>
<dbReference type="PANTHER" id="PTHR30069:SF29">
    <property type="entry name" value="HEMOGLOBIN AND HEMOGLOBIN-HAPTOGLOBIN-BINDING PROTEIN 1-RELATED"/>
    <property type="match status" value="1"/>
</dbReference>
<dbReference type="InterPro" id="IPR000531">
    <property type="entry name" value="Beta-barrel_TonB"/>
</dbReference>
<dbReference type="EMBL" id="CP033970">
    <property type="protein sequence ID" value="AZG16360.1"/>
    <property type="molecule type" value="Genomic_DNA"/>
</dbReference>
<dbReference type="Pfam" id="PF00593">
    <property type="entry name" value="TonB_dep_Rec_b-barrel"/>
    <property type="match status" value="1"/>
</dbReference>
<sequence>MVVRHFTSGRRRWPAGVAFGVALVWPGLGSATVADQVHELESVTVSAMRSASTVEETPRTVTVITGEQVRERVGSGGIQGLLADLPGIAFARTGGLGGQLVMRGFNTNSGHSIMAIDGDRYRGRSTLEYNMIDPATIERIEVIRGPASALYGSDAMNGVVNIVTRRAKVDADQPFTLKPRLRSLEWNSVNNMVGGRVEVLGGGNGFDVMLGVNHRDGDDYSTPLGDALNSGFNSTGADLAIGYRPHADARWELSARYQRVVSERAGGLGAAPGEPWMSVREDPIIERYVRLAYQGRKFGALADSIDASVYVRDFDTDIYQRNARSPVFTAYNHIKVYTPTVWGGHLTVNKRLGSHALSFGGDFFNESFDGRINQVQRYSNSTGALLGSTGWRQMERAAHQTNVGLFVHDDWHVGDAWTLSGSLRGDMVDIRIGDTYAGEPPKLTEAYAGSTRPRHYAVTGGLGAIYEFVPGWQVVGNLSRGFRAPSGMNLTISSVAGTQATLPSPHLTPETNLTAEAGVRWFGTDGWARLTAYQSKYTDLIALQRIDANLFQRQNIGKATIRGVELEGRTKIFRRWSVGAAATYTHARNDITGRPLPYVAPLTANASLRYDGAGWHAEGVVRAFRAKTDIDPSQERRTAGYGMVDLFVGMDVSRVLGDGWRDWKLLAGVENVFNKVGRNPTVTENLSYPNTLVGNPLVEPGRAVTLKLTGVY</sequence>
<keyword evidence="9 15" id="KW-0675">Receptor</keyword>
<dbReference type="Gene3D" id="2.170.130.10">
    <property type="entry name" value="TonB-dependent receptor, plug domain"/>
    <property type="match status" value="1"/>
</dbReference>
<evidence type="ECO:0000256" key="7">
    <source>
        <dbReference type="ARBA" id="ARBA00023077"/>
    </source>
</evidence>
<evidence type="ECO:0000313" key="16">
    <source>
        <dbReference type="Proteomes" id="UP000270411"/>
    </source>
</evidence>
<gene>
    <name evidence="15" type="ORF">EHF44_23515</name>
</gene>
<evidence type="ECO:0000256" key="12">
    <source>
        <dbReference type="RuleBase" id="RU003357"/>
    </source>
</evidence>
<dbReference type="GO" id="GO:0009279">
    <property type="term" value="C:cell outer membrane"/>
    <property type="evidence" value="ECO:0007669"/>
    <property type="project" value="UniProtKB-SubCell"/>
</dbReference>
<evidence type="ECO:0000313" key="15">
    <source>
        <dbReference type="EMBL" id="AZG16360.1"/>
    </source>
</evidence>
<evidence type="ECO:0000256" key="11">
    <source>
        <dbReference type="PROSITE-ProRule" id="PRU01360"/>
    </source>
</evidence>
<dbReference type="InterPro" id="IPR039426">
    <property type="entry name" value="TonB-dep_rcpt-like"/>
</dbReference>
<evidence type="ECO:0000259" key="13">
    <source>
        <dbReference type="Pfam" id="PF00593"/>
    </source>
</evidence>
<keyword evidence="3 11" id="KW-0813">Transport</keyword>
<feature type="domain" description="TonB-dependent receptor plug" evidence="14">
    <location>
        <begin position="54"/>
        <end position="159"/>
    </location>
</feature>
<dbReference type="GO" id="GO:0044718">
    <property type="term" value="P:siderophore transmembrane transport"/>
    <property type="evidence" value="ECO:0007669"/>
    <property type="project" value="TreeGrafter"/>
</dbReference>
<keyword evidence="10 11" id="KW-0998">Cell outer membrane</keyword>
<dbReference type="GO" id="GO:0015344">
    <property type="term" value="F:siderophore uptake transmembrane transporter activity"/>
    <property type="evidence" value="ECO:0007669"/>
    <property type="project" value="TreeGrafter"/>
</dbReference>
<evidence type="ECO:0000256" key="5">
    <source>
        <dbReference type="ARBA" id="ARBA00022692"/>
    </source>
</evidence>
<keyword evidence="8 11" id="KW-0472">Membrane</keyword>
<evidence type="ECO:0000256" key="10">
    <source>
        <dbReference type="ARBA" id="ARBA00023237"/>
    </source>
</evidence>
<dbReference type="AlphaFoldDB" id="A0A3G8H8E3"/>
<evidence type="ECO:0000256" key="2">
    <source>
        <dbReference type="ARBA" id="ARBA00009810"/>
    </source>
</evidence>
<dbReference type="PROSITE" id="PS52016">
    <property type="entry name" value="TONB_DEPENDENT_REC_3"/>
    <property type="match status" value="1"/>
</dbReference>
<keyword evidence="5 11" id="KW-0812">Transmembrane</keyword>
<organism evidence="15 16">
    <name type="scientific">Cupriavidus pauculus</name>
    <dbReference type="NCBI Taxonomy" id="82633"/>
    <lineage>
        <taxon>Bacteria</taxon>
        <taxon>Pseudomonadati</taxon>
        <taxon>Pseudomonadota</taxon>
        <taxon>Betaproteobacteria</taxon>
        <taxon>Burkholderiales</taxon>
        <taxon>Burkholderiaceae</taxon>
        <taxon>Cupriavidus</taxon>
    </lineage>
</organism>
<name>A0A3G8H8E3_9BURK</name>
<accession>A0A3G8H8E3</accession>
<keyword evidence="7 12" id="KW-0798">TonB box</keyword>
<evidence type="ECO:0000256" key="8">
    <source>
        <dbReference type="ARBA" id="ARBA00023136"/>
    </source>
</evidence>
<dbReference type="PANTHER" id="PTHR30069">
    <property type="entry name" value="TONB-DEPENDENT OUTER MEMBRANE RECEPTOR"/>
    <property type="match status" value="1"/>
</dbReference>
<comment type="subcellular location">
    <subcellularLocation>
        <location evidence="1 11">Cell outer membrane</location>
        <topology evidence="1 11">Multi-pass membrane protein</topology>
    </subcellularLocation>
</comment>
<dbReference type="CDD" id="cd01347">
    <property type="entry name" value="ligand_gated_channel"/>
    <property type="match status" value="1"/>
</dbReference>
<feature type="domain" description="TonB-dependent receptor-like beta-barrel" evidence="13">
    <location>
        <begin position="229"/>
        <end position="672"/>
    </location>
</feature>
<dbReference type="InterPro" id="IPR036942">
    <property type="entry name" value="Beta-barrel_TonB_sf"/>
</dbReference>
<protein>
    <submittedName>
        <fullName evidence="15">TonB-dependent receptor</fullName>
    </submittedName>
</protein>
<dbReference type="Gene3D" id="2.40.170.20">
    <property type="entry name" value="TonB-dependent receptor, beta-barrel domain"/>
    <property type="match status" value="1"/>
</dbReference>
<evidence type="ECO:0000256" key="9">
    <source>
        <dbReference type="ARBA" id="ARBA00023170"/>
    </source>
</evidence>
<dbReference type="Proteomes" id="UP000270411">
    <property type="component" value="Chromosome 2"/>
</dbReference>
<evidence type="ECO:0000256" key="6">
    <source>
        <dbReference type="ARBA" id="ARBA00022729"/>
    </source>
</evidence>
<dbReference type="Pfam" id="PF07715">
    <property type="entry name" value="Plug"/>
    <property type="match status" value="1"/>
</dbReference>
<evidence type="ECO:0000259" key="14">
    <source>
        <dbReference type="Pfam" id="PF07715"/>
    </source>
</evidence>
<dbReference type="KEGG" id="cpau:EHF44_23515"/>
<comment type="similarity">
    <text evidence="2 11 12">Belongs to the TonB-dependent receptor family.</text>
</comment>
<reference evidence="16" key="1">
    <citation type="submission" date="2018-11" db="EMBL/GenBank/DDBJ databases">
        <title>FDA dAtabase for Regulatory Grade micrObial Sequences (FDA-ARGOS): Supporting development and validation of Infectious Disease Dx tests.</title>
        <authorList>
            <person name="Goldberg B."/>
            <person name="Campos J."/>
            <person name="Tallon L."/>
            <person name="Sadzewicz L."/>
            <person name="Zhao X."/>
            <person name="Vavikolanu K."/>
            <person name="Mehta A."/>
            <person name="Aluvathingal J."/>
            <person name="Nadendla S."/>
            <person name="Geyer C."/>
            <person name="Nandy P."/>
            <person name="Yan Y."/>
            <person name="Sichtig H."/>
        </authorList>
    </citation>
    <scope>NUCLEOTIDE SEQUENCE [LARGE SCALE GENOMIC DNA]</scope>
    <source>
        <strain evidence="16">FDAARGOS_614</strain>
    </source>
</reference>
<keyword evidence="4 11" id="KW-1134">Transmembrane beta strand</keyword>
<dbReference type="OrthoDB" id="183532at2"/>
<evidence type="ECO:0000256" key="3">
    <source>
        <dbReference type="ARBA" id="ARBA00022448"/>
    </source>
</evidence>
<proteinExistence type="inferred from homology"/>
<dbReference type="InterPro" id="IPR037066">
    <property type="entry name" value="Plug_dom_sf"/>
</dbReference>
<dbReference type="InterPro" id="IPR012910">
    <property type="entry name" value="Plug_dom"/>
</dbReference>
<keyword evidence="6" id="KW-0732">Signal</keyword>
<evidence type="ECO:0000256" key="1">
    <source>
        <dbReference type="ARBA" id="ARBA00004571"/>
    </source>
</evidence>